<dbReference type="GO" id="GO:0043171">
    <property type="term" value="P:peptide catabolic process"/>
    <property type="evidence" value="ECO:0007669"/>
    <property type="project" value="UniProtKB-UniRule"/>
</dbReference>
<dbReference type="Proteomes" id="UP000033035">
    <property type="component" value="Unassembled WGS sequence"/>
</dbReference>
<dbReference type="GO" id="GO:0008239">
    <property type="term" value="F:dipeptidyl-peptidase activity"/>
    <property type="evidence" value="ECO:0007669"/>
    <property type="project" value="UniProtKB-UniRule"/>
</dbReference>
<dbReference type="InterPro" id="IPR009003">
    <property type="entry name" value="Peptidase_S1_PA"/>
</dbReference>
<dbReference type="AlphaFoldDB" id="A0A0F5JJD8"/>
<evidence type="ECO:0000256" key="7">
    <source>
        <dbReference type="RuleBase" id="RU366067"/>
    </source>
</evidence>
<dbReference type="SUPFAM" id="SSF50494">
    <property type="entry name" value="Trypsin-like serine proteases"/>
    <property type="match status" value="1"/>
</dbReference>
<dbReference type="PATRIC" id="fig|1203610.3.peg.1791"/>
<comment type="similarity">
    <text evidence="1 7">Belongs to the peptidase S46 family.</text>
</comment>
<dbReference type="Gene3D" id="2.40.10.10">
    <property type="entry name" value="Trypsin-like serine proteases"/>
    <property type="match status" value="1"/>
</dbReference>
<evidence type="ECO:0000256" key="6">
    <source>
        <dbReference type="ARBA" id="ARBA00022825"/>
    </source>
</evidence>
<dbReference type="PANTHER" id="PTHR38469:SF1">
    <property type="entry name" value="PERIPLASMIC PEPTIDASE SUBFAMILY S1B"/>
    <property type="match status" value="1"/>
</dbReference>
<dbReference type="HOGENOM" id="CLU_013776_0_0_10"/>
<comment type="caution">
    <text evidence="8">The sequence shown here is derived from an EMBL/GenBank/DDBJ whole genome shotgun (WGS) entry which is preliminary data.</text>
</comment>
<keyword evidence="5 7" id="KW-0378">Hydrolase</keyword>
<dbReference type="EC" id="3.4.14.-" evidence="7"/>
<feature type="chain" id="PRO_5023159628" description="Dipeptidyl-peptidase" evidence="7">
    <location>
        <begin position="23"/>
        <end position="713"/>
    </location>
</feature>
<keyword evidence="9" id="KW-1185">Reference proteome</keyword>
<evidence type="ECO:0000256" key="3">
    <source>
        <dbReference type="ARBA" id="ARBA00022670"/>
    </source>
</evidence>
<dbReference type="InterPro" id="IPR043504">
    <property type="entry name" value="Peptidase_S1_PA_chymotrypsin"/>
</dbReference>
<evidence type="ECO:0000256" key="4">
    <source>
        <dbReference type="ARBA" id="ARBA00022729"/>
    </source>
</evidence>
<keyword evidence="6 7" id="KW-0720">Serine protease</keyword>
<proteinExistence type="inferred from homology"/>
<keyword evidence="3 7" id="KW-0645">Protease</keyword>
<evidence type="ECO:0000256" key="1">
    <source>
        <dbReference type="ARBA" id="ARBA00010491"/>
    </source>
</evidence>
<gene>
    <name evidence="8" type="ORF">HMPREF1536_01745</name>
</gene>
<dbReference type="Pfam" id="PF10459">
    <property type="entry name" value="Peptidase_S46"/>
    <property type="match status" value="1"/>
</dbReference>
<organism evidence="8 9">
    <name type="scientific">Parabacteroides gordonii MS-1 = DSM 23371</name>
    <dbReference type="NCBI Taxonomy" id="1203610"/>
    <lineage>
        <taxon>Bacteria</taxon>
        <taxon>Pseudomonadati</taxon>
        <taxon>Bacteroidota</taxon>
        <taxon>Bacteroidia</taxon>
        <taxon>Bacteroidales</taxon>
        <taxon>Tannerellaceae</taxon>
        <taxon>Parabacteroides</taxon>
    </lineage>
</organism>
<keyword evidence="4 7" id="KW-0732">Signal</keyword>
<dbReference type="GO" id="GO:0070009">
    <property type="term" value="F:serine-type aminopeptidase activity"/>
    <property type="evidence" value="ECO:0007669"/>
    <property type="project" value="UniProtKB-UniRule"/>
</dbReference>
<evidence type="ECO:0000313" key="8">
    <source>
        <dbReference type="EMBL" id="KKB57936.1"/>
    </source>
</evidence>
<comment type="function">
    <text evidence="7">Catalyzes the removal of dipeptides from the N-terminus of oligopeptides.</text>
</comment>
<name>A0A0F5JJD8_9BACT</name>
<dbReference type="InterPro" id="IPR019500">
    <property type="entry name" value="Pep_S46"/>
</dbReference>
<reference evidence="8 9" key="1">
    <citation type="submission" date="2013-04" db="EMBL/GenBank/DDBJ databases">
        <title>The Genome Sequence of Parabacteroides gordonii DSM 23371.</title>
        <authorList>
            <consortium name="The Broad Institute Genomics Platform"/>
            <person name="Earl A."/>
            <person name="Ward D."/>
            <person name="Feldgarden M."/>
            <person name="Gevers D."/>
            <person name="Martens E."/>
            <person name="Sakamoto M."/>
            <person name="Benno Y."/>
            <person name="Suzuki N."/>
            <person name="Matsunaga N."/>
            <person name="Koshihara K."/>
            <person name="Seki M."/>
            <person name="Komiya H."/>
            <person name="Walker B."/>
            <person name="Young S."/>
            <person name="Zeng Q."/>
            <person name="Gargeya S."/>
            <person name="Fitzgerald M."/>
            <person name="Haas B."/>
            <person name="Abouelleil A."/>
            <person name="Allen A.W."/>
            <person name="Alvarado L."/>
            <person name="Arachchi H.M."/>
            <person name="Berlin A.M."/>
            <person name="Chapman S.B."/>
            <person name="Gainer-Dewar J."/>
            <person name="Goldberg J."/>
            <person name="Griggs A."/>
            <person name="Gujja S."/>
            <person name="Hansen M."/>
            <person name="Howarth C."/>
            <person name="Imamovic A."/>
            <person name="Ireland A."/>
            <person name="Larimer J."/>
            <person name="McCowan C."/>
            <person name="Murphy C."/>
            <person name="Pearson M."/>
            <person name="Poon T.W."/>
            <person name="Priest M."/>
            <person name="Roberts A."/>
            <person name="Saif S."/>
            <person name="Shea T."/>
            <person name="Sisk P."/>
            <person name="Sykes S."/>
            <person name="Wortman J."/>
            <person name="Nusbaum C."/>
            <person name="Birren B."/>
        </authorList>
    </citation>
    <scope>NUCLEOTIDE SEQUENCE [LARGE SCALE GENOMIC DNA]</scope>
    <source>
        <strain evidence="8 9">MS-1</strain>
    </source>
</reference>
<evidence type="ECO:0000256" key="2">
    <source>
        <dbReference type="ARBA" id="ARBA00022438"/>
    </source>
</evidence>
<keyword evidence="2 7" id="KW-0031">Aminopeptidase</keyword>
<sequence length="713" mass="80779">MNFMKKVWAVLLLLIAAGQMYADEGMWVLKELNKQNLARMQELGFVPSYKQLYSETDPCVANAVVIFGGGCTGITVSEEGLVFTNHHCGFGSIQQLSSVEHDYLKDGFVSQSKGDELPVPGLSVRYLRETVDVSDRINGEIANIEEEYLRLAAADSIGQVICDSIGNTEFQAADVVPFYNNNKYFLVVYDVFNDVRMVFAPPSSVGKFGGDTDNWMWPRHTGDFSVFRVYADANNKPAEYNKDNKPYSPKYVAEVSLQGYQDKDYAMTIGFPGSTDRYLSSWGVKQRIEDSNKPRIDVRGAKQAIWKEAMQASDEVRIKYASKYAGSSNYWKNSIGMNRGLANLNVLDRKKEEEAAFAKWVDQTPERKAKYGEVLSLLEKGYTSTDEYKNVSTYLMEAFVSGTEIVRLARMVQSVDISGSTPEEIDLILEDKIKPFFKDYDAALDQKVLAAMMKVAKERVPAQYLPDIYKKVDKKYKGNYAKYAADVFKKTSLLSYDNIEKMLKNPKLYAKLKKDPAAELSLSTLISLFELQQLMGDAHYDIEKGERLYFAGLKEMYPDKALSSDANFTMRLSYGSIGGYRPYDAAWYDYYSTEKGILEKENPEDDEFWVQPEILDLIRSKDFGQYANEKGELQLCFLSNNDITGGNSGSPVFDKNARLIGLAFDGNWEAMSGDIAFEPDLQRCIAVDIRYVLYMIDKWGKCPRLIEELKLVR</sequence>
<dbReference type="PANTHER" id="PTHR38469">
    <property type="entry name" value="PERIPLASMIC PEPTIDASE SUBFAMILY S1B"/>
    <property type="match status" value="1"/>
</dbReference>
<accession>A0A0F5JJD8</accession>
<protein>
    <recommendedName>
        <fullName evidence="7">Dipeptidyl-peptidase</fullName>
        <ecNumber evidence="7">3.4.14.-</ecNumber>
    </recommendedName>
</protein>
<evidence type="ECO:0000256" key="5">
    <source>
        <dbReference type="ARBA" id="ARBA00022801"/>
    </source>
</evidence>
<dbReference type="GO" id="GO:0006508">
    <property type="term" value="P:proteolysis"/>
    <property type="evidence" value="ECO:0007669"/>
    <property type="project" value="UniProtKB-KW"/>
</dbReference>
<dbReference type="EMBL" id="AQHW01000011">
    <property type="protein sequence ID" value="KKB57936.1"/>
    <property type="molecule type" value="Genomic_DNA"/>
</dbReference>
<evidence type="ECO:0000313" key="9">
    <source>
        <dbReference type="Proteomes" id="UP000033035"/>
    </source>
</evidence>
<dbReference type="STRING" id="1203610.HMPREF1536_01745"/>
<feature type="signal peptide" evidence="7">
    <location>
        <begin position="1"/>
        <end position="22"/>
    </location>
</feature>